<dbReference type="Proteomes" id="UP001596003">
    <property type="component" value="Unassembled WGS sequence"/>
</dbReference>
<reference evidence="6" key="1">
    <citation type="journal article" date="2019" name="Int. J. Syst. Evol. Microbiol.">
        <title>The Global Catalogue of Microorganisms (GCM) 10K type strain sequencing project: providing services to taxonomists for standard genome sequencing and annotation.</title>
        <authorList>
            <consortium name="The Broad Institute Genomics Platform"/>
            <consortium name="The Broad Institute Genome Sequencing Center for Infectious Disease"/>
            <person name="Wu L."/>
            <person name="Ma J."/>
        </authorList>
    </citation>
    <scope>NUCLEOTIDE SEQUENCE [LARGE SCALE GENOMIC DNA]</scope>
    <source>
        <strain evidence="6">NBRC 103627</strain>
    </source>
</reference>
<keyword evidence="6" id="KW-1185">Reference proteome</keyword>
<evidence type="ECO:0000256" key="1">
    <source>
        <dbReference type="ARBA" id="ARBA00009481"/>
    </source>
</evidence>
<dbReference type="Pfam" id="PF00534">
    <property type="entry name" value="Glycos_transf_1"/>
    <property type="match status" value="1"/>
</dbReference>
<comment type="caution">
    <text evidence="5">The sequence shown here is derived from an EMBL/GenBank/DDBJ whole genome shotgun (WGS) entry which is preliminary data.</text>
</comment>
<dbReference type="PANTHER" id="PTHR12526:SF640">
    <property type="entry name" value="COLANIC ACID BIOSYNTHESIS GLYCOSYLTRANSFERASE WCAL-RELATED"/>
    <property type="match status" value="1"/>
</dbReference>
<gene>
    <name evidence="5" type="ORF">ACFO3N_14200</name>
</gene>
<name>A0ABV8ZDT1_9FLAO</name>
<sequence>MNAEVFYYYGGSLPLYLEKFGKLLKTKDLLFYKILEKIRPTNFKPEELAFIRSLKKNKIQLIFAQYGPVGNRLAKISKYLDIPLITHFHGYDASVYSAIEECHNYSEAFNYSTFVVAVSIAMKQNLLRLGCPDEKLIYSTYGPNESFINLVPKFTDDTFIAIGRFVEKKAPYYTILAFSKVLDKFPNAKLVIGGDGNLFEVCKNLVYYLKLENNVFLPGVLSKEDFVGYLENSLAFVQHSITAINGDQEGTPVAILEASAAGLPIIATFHAGIPDVIINEKTGLLINEHDVDAMAQKMIMLLQNKEYAIQLGKKGKENIKSNFSQERHLKILNDLVDKAIETA</sequence>
<dbReference type="Gene3D" id="3.40.50.2000">
    <property type="entry name" value="Glycogen Phosphorylase B"/>
    <property type="match status" value="2"/>
</dbReference>
<dbReference type="EMBL" id="JBHSFY010000008">
    <property type="protein sequence ID" value="MFC4478223.1"/>
    <property type="molecule type" value="Genomic_DNA"/>
</dbReference>
<organism evidence="5 6">
    <name type="scientific">Flavobacterium chungangensis</name>
    <dbReference type="NCBI Taxonomy" id="2708132"/>
    <lineage>
        <taxon>Bacteria</taxon>
        <taxon>Pseudomonadati</taxon>
        <taxon>Bacteroidota</taxon>
        <taxon>Flavobacteriia</taxon>
        <taxon>Flavobacteriales</taxon>
        <taxon>Flavobacteriaceae</taxon>
        <taxon>Flavobacterium</taxon>
    </lineage>
</organism>
<dbReference type="PANTHER" id="PTHR12526">
    <property type="entry name" value="GLYCOSYLTRANSFERASE"/>
    <property type="match status" value="1"/>
</dbReference>
<keyword evidence="2 5" id="KW-0328">Glycosyltransferase</keyword>
<dbReference type="GO" id="GO:0016757">
    <property type="term" value="F:glycosyltransferase activity"/>
    <property type="evidence" value="ECO:0007669"/>
    <property type="project" value="UniProtKB-KW"/>
</dbReference>
<feature type="domain" description="Glycosyl transferase family 1" evidence="4">
    <location>
        <begin position="155"/>
        <end position="317"/>
    </location>
</feature>
<proteinExistence type="inferred from homology"/>
<protein>
    <submittedName>
        <fullName evidence="5">Glycosyltransferase</fullName>
        <ecNumber evidence="5">2.4.-.-</ecNumber>
    </submittedName>
</protein>
<evidence type="ECO:0000313" key="5">
    <source>
        <dbReference type="EMBL" id="MFC4478223.1"/>
    </source>
</evidence>
<comment type="similarity">
    <text evidence="1">Belongs to the glycosyltransferase group 1 family. Glycosyltransferase 4 subfamily.</text>
</comment>
<evidence type="ECO:0000259" key="4">
    <source>
        <dbReference type="Pfam" id="PF00534"/>
    </source>
</evidence>
<evidence type="ECO:0000256" key="2">
    <source>
        <dbReference type="ARBA" id="ARBA00022676"/>
    </source>
</evidence>
<dbReference type="InterPro" id="IPR001296">
    <property type="entry name" value="Glyco_trans_1"/>
</dbReference>
<evidence type="ECO:0000313" key="6">
    <source>
        <dbReference type="Proteomes" id="UP001596003"/>
    </source>
</evidence>
<dbReference type="SUPFAM" id="SSF53756">
    <property type="entry name" value="UDP-Glycosyltransferase/glycogen phosphorylase"/>
    <property type="match status" value="1"/>
</dbReference>
<keyword evidence="3 5" id="KW-0808">Transferase</keyword>
<accession>A0ABV8ZDT1</accession>
<evidence type="ECO:0000256" key="3">
    <source>
        <dbReference type="ARBA" id="ARBA00022679"/>
    </source>
</evidence>
<dbReference type="EC" id="2.4.-.-" evidence="5"/>